<keyword evidence="23" id="KW-1185">Reference proteome</keyword>
<evidence type="ECO:0000256" key="15">
    <source>
        <dbReference type="ARBA" id="ARBA00022870"/>
    </source>
</evidence>
<comment type="caution">
    <text evidence="22">The sequence shown here is derived from an EMBL/GenBank/DDBJ whole genome shotgun (WGS) entry which is preliminary data.</text>
</comment>
<keyword evidence="9" id="KW-0479">Metal-binding</keyword>
<comment type="subcellular location">
    <subcellularLocation>
        <location evidence="2">Host cell membrane</location>
    </subcellularLocation>
    <subcellularLocation>
        <location evidence="20">Host cytoplasm</location>
        <location evidence="20">Host cytosol</location>
    </subcellularLocation>
    <subcellularLocation>
        <location evidence="3">Secreted</location>
    </subcellularLocation>
</comment>
<dbReference type="CDD" id="cd20900">
    <property type="entry name" value="HopBF1"/>
    <property type="match status" value="1"/>
</dbReference>
<keyword evidence="5" id="KW-0964">Secreted</keyword>
<evidence type="ECO:0000256" key="8">
    <source>
        <dbReference type="ARBA" id="ARBA00022679"/>
    </source>
</evidence>
<keyword evidence="16" id="KW-0843">Virulence</keyword>
<evidence type="ECO:0000313" key="23">
    <source>
        <dbReference type="Proteomes" id="UP000626656"/>
    </source>
</evidence>
<dbReference type="Gene3D" id="3.40.50.11050">
    <property type="match status" value="1"/>
</dbReference>
<dbReference type="CDD" id="cd20500">
    <property type="entry name" value="Peptidase_C80"/>
    <property type="match status" value="1"/>
</dbReference>
<keyword evidence="4" id="KW-1032">Host cell membrane</keyword>
<dbReference type="EMBL" id="CAHJWF010000276">
    <property type="protein sequence ID" value="CAB5504694.1"/>
    <property type="molecule type" value="Genomic_DNA"/>
</dbReference>
<keyword evidence="8" id="KW-0808">Transferase</keyword>
<keyword evidence="14" id="KW-0460">Magnesium</keyword>
<dbReference type="Pfam" id="PF11713">
    <property type="entry name" value="Peptidase_C80"/>
    <property type="match status" value="1"/>
</dbReference>
<dbReference type="InterPro" id="IPR054555">
    <property type="entry name" value="T3SS_HopBF1-like"/>
</dbReference>
<evidence type="ECO:0000256" key="17">
    <source>
        <dbReference type="ARBA" id="ARBA00023121"/>
    </source>
</evidence>
<dbReference type="Proteomes" id="UP000626656">
    <property type="component" value="Unassembled WGS sequence"/>
</dbReference>
<dbReference type="InterPro" id="IPR020974">
    <property type="entry name" value="CPD_dom"/>
</dbReference>
<dbReference type="PROSITE" id="PS51771">
    <property type="entry name" value="CGT_MARTX_CPD"/>
    <property type="match status" value="1"/>
</dbReference>
<keyword evidence="18" id="KW-0472">Membrane</keyword>
<evidence type="ECO:0000259" key="21">
    <source>
        <dbReference type="PROSITE" id="PS51771"/>
    </source>
</evidence>
<comment type="cofactor">
    <cofactor evidence="1">
        <name>Mg(2+)</name>
        <dbReference type="ChEBI" id="CHEBI:18420"/>
    </cofactor>
</comment>
<evidence type="ECO:0000256" key="6">
    <source>
        <dbReference type="ARBA" id="ARBA00022656"/>
    </source>
</evidence>
<evidence type="ECO:0000256" key="2">
    <source>
        <dbReference type="ARBA" id="ARBA00004165"/>
    </source>
</evidence>
<evidence type="ECO:0000256" key="3">
    <source>
        <dbReference type="ARBA" id="ARBA00004613"/>
    </source>
</evidence>
<evidence type="ECO:0000256" key="7">
    <source>
        <dbReference type="ARBA" id="ARBA00022670"/>
    </source>
</evidence>
<name>A0ABN7GBA9_9GAMM</name>
<evidence type="ECO:0000256" key="13">
    <source>
        <dbReference type="ARBA" id="ARBA00022813"/>
    </source>
</evidence>
<feature type="non-terminal residue" evidence="22">
    <location>
        <position position="512"/>
    </location>
</feature>
<evidence type="ECO:0000256" key="18">
    <source>
        <dbReference type="ARBA" id="ARBA00023136"/>
    </source>
</evidence>
<evidence type="ECO:0000256" key="12">
    <source>
        <dbReference type="ARBA" id="ARBA00022807"/>
    </source>
</evidence>
<evidence type="ECO:0000256" key="14">
    <source>
        <dbReference type="ARBA" id="ARBA00022842"/>
    </source>
</evidence>
<keyword evidence="17" id="KW-0446">Lipid-binding</keyword>
<dbReference type="Pfam" id="PF26324">
    <property type="entry name" value="HopBF1_kinase"/>
    <property type="match status" value="1"/>
</dbReference>
<keyword evidence="7" id="KW-0645">Protease</keyword>
<evidence type="ECO:0000256" key="20">
    <source>
        <dbReference type="ARBA" id="ARBA00023586"/>
    </source>
</evidence>
<keyword evidence="6" id="KW-0800">Toxin</keyword>
<reference evidence="22 23" key="1">
    <citation type="submission" date="2020-05" db="EMBL/GenBank/DDBJ databases">
        <authorList>
            <person name="Petersen J."/>
            <person name="Sayavedra L."/>
        </authorList>
    </citation>
    <scope>NUCLEOTIDE SEQUENCE [LARGE SCALE GENOMIC DNA]</scope>
    <source>
        <strain evidence="22">B azoricus SOX ET2 1586I</strain>
    </source>
</reference>
<keyword evidence="19" id="KW-1035">Host cytoplasm</keyword>
<keyword evidence="12" id="KW-0788">Thiol protease</keyword>
<dbReference type="InterPro" id="IPR038383">
    <property type="entry name" value="CPD_dom_sf"/>
</dbReference>
<protein>
    <recommendedName>
        <fullName evidence="21">Peptidase C80 domain-containing protein</fullName>
    </recommendedName>
</protein>
<evidence type="ECO:0000256" key="1">
    <source>
        <dbReference type="ARBA" id="ARBA00001946"/>
    </source>
</evidence>
<keyword evidence="11" id="KW-0378">Hydrolase</keyword>
<evidence type="ECO:0000256" key="16">
    <source>
        <dbReference type="ARBA" id="ARBA00023026"/>
    </source>
</evidence>
<gene>
    <name evidence="22" type="ORF">AZO1586I_1330</name>
</gene>
<sequence>PRDTHYVIIDIDNIPDTLTNAHIDFNDAVGVGSFKTAYNLKNQPDLLVLLLHSEGQSNDIENEVMCLEQLEALGMKTPKRYKQITFVDQSTPNFNIQQRGLVVQKIKGARDIRLRRKKYIQPMSQVLDNCNNQTLKDVKNLQKIFANNPHLFVQDFQGVVSEDGQLYVIDPQSVDLHENSKRNSNILGALQGFEQTILKRHKRFTDKALNHITYIDSRIWESYSDIRKQQMLSDLQKEDNKALVAYNFATNEKEVIHEPSDSQNLDFDTIEVITQDNQNQNVDLRKESIDFMNQQGWVKSRDLIFRANTFEGHEALNLKSNDKNKYNIILSIGEDKVTKDAAAALLGKHPDTSIIATLDEQGKLVFPKDKAFTPDSSVRINIVGHSETLEKVGATKLANYTDQLVRHYKINSTDNSAYLNRAALVGCNNEKLSQDYANQLYTRKYLRDASVTGRLGDMHINEDGSKTMGDRDQKIIHRWNHESQKSTWTTESSNNVGDVLDHLKLGLDDKTA</sequence>
<keyword evidence="10" id="KW-0677">Repeat</keyword>
<evidence type="ECO:0000256" key="4">
    <source>
        <dbReference type="ARBA" id="ARBA00022511"/>
    </source>
</evidence>
<proteinExistence type="predicted"/>
<evidence type="ECO:0000256" key="10">
    <source>
        <dbReference type="ARBA" id="ARBA00022737"/>
    </source>
</evidence>
<evidence type="ECO:0000313" key="22">
    <source>
        <dbReference type="EMBL" id="CAB5504694.1"/>
    </source>
</evidence>
<feature type="non-terminal residue" evidence="22">
    <location>
        <position position="1"/>
    </location>
</feature>
<keyword evidence="13" id="KW-0068">Autocatalytic cleavage</keyword>
<feature type="domain" description="Peptidase C80" evidence="21">
    <location>
        <begin position="315"/>
        <end position="488"/>
    </location>
</feature>
<accession>A0ABN7GBA9</accession>
<dbReference type="RefSeq" id="WP_202784369.1">
    <property type="nucleotide sequence ID" value="NZ_CAHJWF010000276.1"/>
</dbReference>
<evidence type="ECO:0000256" key="5">
    <source>
        <dbReference type="ARBA" id="ARBA00022525"/>
    </source>
</evidence>
<evidence type="ECO:0000256" key="11">
    <source>
        <dbReference type="ARBA" id="ARBA00022801"/>
    </source>
</evidence>
<evidence type="ECO:0000256" key="9">
    <source>
        <dbReference type="ARBA" id="ARBA00022723"/>
    </source>
</evidence>
<keyword evidence="15" id="KW-1043">Host membrane</keyword>
<evidence type="ECO:0000256" key="19">
    <source>
        <dbReference type="ARBA" id="ARBA00023200"/>
    </source>
</evidence>
<organism evidence="22 23">
    <name type="scientific">Bathymodiolus thermophilus thioautotrophic gill symbiont</name>
    <dbReference type="NCBI Taxonomy" id="2360"/>
    <lineage>
        <taxon>Bacteria</taxon>
        <taxon>Pseudomonadati</taxon>
        <taxon>Pseudomonadota</taxon>
        <taxon>Gammaproteobacteria</taxon>
        <taxon>sulfur-oxidizing symbionts</taxon>
    </lineage>
</organism>